<dbReference type="SMART" id="SM00595">
    <property type="entry name" value="MADF"/>
    <property type="match status" value="1"/>
</dbReference>
<reference evidence="2 4" key="1">
    <citation type="submission" date="2024-02" db="EMBL/GenBank/DDBJ databases">
        <title>Chromosome-scale genome assembly of the rough periwinkle Littorina saxatilis.</title>
        <authorList>
            <person name="De Jode A."/>
            <person name="Faria R."/>
            <person name="Formenti G."/>
            <person name="Sims Y."/>
            <person name="Smith T.P."/>
            <person name="Tracey A."/>
            <person name="Wood J.M.D."/>
            <person name="Zagrodzka Z.B."/>
            <person name="Johannesson K."/>
            <person name="Butlin R.K."/>
            <person name="Leder E.H."/>
        </authorList>
    </citation>
    <scope>NUCLEOTIDE SEQUENCE [LARGE SCALE GENOMIC DNA]</scope>
    <source>
        <strain evidence="2">Snail1</strain>
        <tissue evidence="2">Muscle</tissue>
    </source>
</reference>
<keyword evidence="4" id="KW-1185">Reference proteome</keyword>
<protein>
    <recommendedName>
        <fullName evidence="1">MADF domain-containing protein</fullName>
    </recommendedName>
</protein>
<dbReference type="Pfam" id="PF10545">
    <property type="entry name" value="MADF_DNA_bdg"/>
    <property type="match status" value="1"/>
</dbReference>
<organism evidence="2 4">
    <name type="scientific">Littorina saxatilis</name>
    <dbReference type="NCBI Taxonomy" id="31220"/>
    <lineage>
        <taxon>Eukaryota</taxon>
        <taxon>Metazoa</taxon>
        <taxon>Spiralia</taxon>
        <taxon>Lophotrochozoa</taxon>
        <taxon>Mollusca</taxon>
        <taxon>Gastropoda</taxon>
        <taxon>Caenogastropoda</taxon>
        <taxon>Littorinimorpha</taxon>
        <taxon>Littorinoidea</taxon>
        <taxon>Littorinidae</taxon>
        <taxon>Littorina</taxon>
    </lineage>
</organism>
<dbReference type="EMBL" id="JBAMIC010000018">
    <property type="protein sequence ID" value="KAK7095284.1"/>
    <property type="molecule type" value="Genomic_DNA"/>
</dbReference>
<dbReference type="PANTHER" id="PTHR21505">
    <property type="entry name" value="MADF DOMAIN-CONTAINING PROTEIN-RELATED"/>
    <property type="match status" value="1"/>
</dbReference>
<feature type="domain" description="MADF" evidence="1">
    <location>
        <begin position="15"/>
        <end position="114"/>
    </location>
</feature>
<evidence type="ECO:0000259" key="1">
    <source>
        <dbReference type="PROSITE" id="PS51029"/>
    </source>
</evidence>
<dbReference type="PANTHER" id="PTHR21505:SF12">
    <property type="entry name" value="MADF DOMAIN-CONTAINING PROTEIN-RELATED"/>
    <property type="match status" value="1"/>
</dbReference>
<comment type="caution">
    <text evidence="2">The sequence shown here is derived from an EMBL/GenBank/DDBJ whole genome shotgun (WGS) entry which is preliminary data.</text>
</comment>
<accession>A0AAN9G5B5</accession>
<sequence>MAVSNYRFSSTQIGELIDLYRSHEPLWNTFSKLYKNRDAKFAAWQSVQMNFQAKYGVLVSMDDIEKRLVHERTLYVRELKKVQNTTRSGAGGDDVYLPTGEFYHELSFLAPVVKLRKSITNLVGGFY</sequence>
<evidence type="ECO:0000313" key="3">
    <source>
        <dbReference type="EMBL" id="KAK7095654.1"/>
    </source>
</evidence>
<gene>
    <name evidence="3" type="ORF">V1264_005035</name>
    <name evidence="2" type="ORF">V1264_006714</name>
</gene>
<dbReference type="InterPro" id="IPR006578">
    <property type="entry name" value="MADF-dom"/>
</dbReference>
<proteinExistence type="predicted"/>
<dbReference type="EMBL" id="JBAMIC010000014">
    <property type="protein sequence ID" value="KAK7095654.1"/>
    <property type="molecule type" value="Genomic_DNA"/>
</dbReference>
<name>A0AAN9G5B5_9CAEN</name>
<dbReference type="Proteomes" id="UP001374579">
    <property type="component" value="Unassembled WGS sequence"/>
</dbReference>
<evidence type="ECO:0000313" key="2">
    <source>
        <dbReference type="EMBL" id="KAK7095284.1"/>
    </source>
</evidence>
<evidence type="ECO:0000313" key="4">
    <source>
        <dbReference type="Proteomes" id="UP001374579"/>
    </source>
</evidence>
<dbReference type="AlphaFoldDB" id="A0AAN9G5B5"/>
<dbReference type="PROSITE" id="PS51029">
    <property type="entry name" value="MADF"/>
    <property type="match status" value="1"/>
</dbReference>